<evidence type="ECO:0000313" key="1">
    <source>
        <dbReference type="EMBL" id="BAX81828.1"/>
    </source>
</evidence>
<reference evidence="2" key="2">
    <citation type="journal article" date="2020" name="Antonie Van Leeuwenhoek">
        <title>Labilibaculum antarcticum sp. nov., a novel facultative anaerobic, psychrotorelant bacterium isolated from marine sediment of Antarctica.</title>
        <authorList>
            <person name="Watanabe M."/>
            <person name="Kojima H."/>
            <person name="Fukui M."/>
        </authorList>
    </citation>
    <scope>NUCLEOTIDE SEQUENCE [LARGE SCALE GENOMIC DNA]</scope>
    <source>
        <strain evidence="2">SPP2</strain>
    </source>
</reference>
<proteinExistence type="predicted"/>
<dbReference type="AlphaFoldDB" id="A0A1Y1CN30"/>
<reference evidence="1 2" key="1">
    <citation type="journal article" date="2018" name="Mar. Genomics">
        <title>Complete genome sequence of Marinifilaceae bacterium strain SPP2, isolated from the Antarctic marine sediment.</title>
        <authorList>
            <person name="Watanabe M."/>
            <person name="Kojima H."/>
            <person name="Fukui M."/>
        </authorList>
    </citation>
    <scope>NUCLEOTIDE SEQUENCE [LARGE SCALE GENOMIC DNA]</scope>
    <source>
        <strain evidence="1 2">SPP2</strain>
    </source>
</reference>
<dbReference type="EMBL" id="AP018042">
    <property type="protein sequence ID" value="BAX81828.1"/>
    <property type="molecule type" value="Genomic_DNA"/>
</dbReference>
<dbReference type="RefSeq" id="WP_096431580.1">
    <property type="nucleotide sequence ID" value="NZ_AP018042.1"/>
</dbReference>
<evidence type="ECO:0000313" key="2">
    <source>
        <dbReference type="Proteomes" id="UP000218267"/>
    </source>
</evidence>
<protein>
    <submittedName>
        <fullName evidence="1">Uncharacterized protein</fullName>
    </submittedName>
</protein>
<accession>A0A1Y1CN30</accession>
<dbReference type="Pfam" id="PF19775">
    <property type="entry name" value="DUF6261"/>
    <property type="match status" value="1"/>
</dbReference>
<dbReference type="Proteomes" id="UP000218267">
    <property type="component" value="Chromosome"/>
</dbReference>
<dbReference type="InterPro" id="IPR046228">
    <property type="entry name" value="DUF6261"/>
</dbReference>
<dbReference type="OrthoDB" id="1150508at2"/>
<name>A0A1Y1CN30_9BACT</name>
<sequence>MQDFYKPELGNKLTANVQELDGQRDNALYGILDVLKGYTRHFNLEQKEAADLLLSSIYIYGDNIPSDNYQKESTIVTKICSNWKNEEQYSSALSSLHLTPWANELNKFNIQFEDQHMERLELDANAPEIKMRDYRTLCSESYRKALKYLDANAVLNGEAAYKALSLKVNKLIEINSKLIDSRSKKTEETLAEEL</sequence>
<gene>
    <name evidence="1" type="ORF">ALGA_3530</name>
</gene>
<keyword evidence="2" id="KW-1185">Reference proteome</keyword>
<dbReference type="KEGG" id="mbas:ALGA_3530"/>
<organism evidence="1 2">
    <name type="scientific">Labilibaculum antarcticum</name>
    <dbReference type="NCBI Taxonomy" id="1717717"/>
    <lineage>
        <taxon>Bacteria</taxon>
        <taxon>Pseudomonadati</taxon>
        <taxon>Bacteroidota</taxon>
        <taxon>Bacteroidia</taxon>
        <taxon>Marinilabiliales</taxon>
        <taxon>Marinifilaceae</taxon>
        <taxon>Labilibaculum</taxon>
    </lineage>
</organism>